<dbReference type="Gene3D" id="2.60.120.200">
    <property type="match status" value="1"/>
</dbReference>
<dbReference type="Pfam" id="PF13385">
    <property type="entry name" value="Laminin_G_3"/>
    <property type="match status" value="1"/>
</dbReference>
<gene>
    <name evidence="2" type="ORF">RHP51_07960</name>
</gene>
<evidence type="ECO:0000313" key="2">
    <source>
        <dbReference type="EMBL" id="WNH10574.1"/>
    </source>
</evidence>
<proteinExistence type="predicted"/>
<dbReference type="SUPFAM" id="SSF49265">
    <property type="entry name" value="Fibronectin type III"/>
    <property type="match status" value="1"/>
</dbReference>
<dbReference type="PANTHER" id="PTHR47135">
    <property type="entry name" value="FIBRONECTIN TYPE III DOMAIN-CONTAINING PROTEIN 7"/>
    <property type="match status" value="1"/>
</dbReference>
<dbReference type="SUPFAM" id="SSF49899">
    <property type="entry name" value="Concanavalin A-like lectins/glucanases"/>
    <property type="match status" value="1"/>
</dbReference>
<dbReference type="SMART" id="SM00060">
    <property type="entry name" value="FN3"/>
    <property type="match status" value="2"/>
</dbReference>
<evidence type="ECO:0000313" key="3">
    <source>
        <dbReference type="Proteomes" id="UP001302806"/>
    </source>
</evidence>
<organism evidence="2 3">
    <name type="scientific">Thalassobellus suaedae</name>
    <dbReference type="NCBI Taxonomy" id="3074124"/>
    <lineage>
        <taxon>Bacteria</taxon>
        <taxon>Pseudomonadati</taxon>
        <taxon>Bacteroidota</taxon>
        <taxon>Flavobacteriia</taxon>
        <taxon>Flavobacteriales</taxon>
        <taxon>Flavobacteriaceae</taxon>
        <taxon>Thalassobellus</taxon>
    </lineage>
</organism>
<dbReference type="InterPro" id="IPR036116">
    <property type="entry name" value="FN3_sf"/>
</dbReference>
<dbReference type="Gene3D" id="2.60.40.10">
    <property type="entry name" value="Immunoglobulins"/>
    <property type="match status" value="2"/>
</dbReference>
<protein>
    <submittedName>
        <fullName evidence="2">LamG-like jellyroll fold domain-containing protein</fullName>
    </submittedName>
</protein>
<dbReference type="CDD" id="cd00063">
    <property type="entry name" value="FN3"/>
    <property type="match status" value="2"/>
</dbReference>
<dbReference type="PANTHER" id="PTHR47135:SF3">
    <property type="entry name" value="FIBRONECTIN TYPE-III DOMAIN-CONTAINING PROTEIN"/>
    <property type="match status" value="1"/>
</dbReference>
<reference evidence="2 3" key="1">
    <citation type="submission" date="2023-09" db="EMBL/GenBank/DDBJ databases">
        <title>Thalassobella suaedae gen. nov., sp. nov., a marine bacterium of the family Flavobacteriaceae isolated from a halophyte Suaeda japonica.</title>
        <authorList>
            <person name="Lee S.Y."/>
            <person name="Hwang C.Y."/>
        </authorList>
    </citation>
    <scope>NUCLEOTIDE SEQUENCE [LARGE SCALE GENOMIC DNA]</scope>
    <source>
        <strain evidence="2 3">HL-DH14</strain>
    </source>
</reference>
<accession>A0ABY9XY69</accession>
<feature type="domain" description="Fibronectin type-III" evidence="1">
    <location>
        <begin position="149"/>
        <end position="236"/>
    </location>
</feature>
<sequence>MYESNNKDVWFEVGSHTIEMAENVYVGLFNCSGNATSLNETRFDHVTVTGLDSSAPEAPANFTASSGNTQNMLDWDEVTGASSYTLKRSTTSGGSYEVVATNLNVTQYTDSDLENGTTYYYVVTAGNFSGESSNSNQASATPQLAIPPAPSGVKAIAISTQQVNLSWKESLTATTYNVKRATVNGGTYTIVSSGDTTSYSDLTVSDGETYYYVVSAVNEKGESEDSEEVSASPGKIAYLKFDETTGSMSYNTWAGVDADLKEGAVWSEGLENNGALLNGASNSYVEFPEEFMLGVEDFTISTWVKLDENPTWGRIFDFGSSTDTYMFLTPKSGENTVLYAIENNSVEQQIKSTHALSTGEWHHVAVTLSGALGILYIDGVEDGTVMSI</sequence>
<name>A0ABY9XY69_9FLAO</name>
<dbReference type="InterPro" id="IPR013320">
    <property type="entry name" value="ConA-like_dom_sf"/>
</dbReference>
<dbReference type="InterPro" id="IPR013783">
    <property type="entry name" value="Ig-like_fold"/>
</dbReference>
<feature type="domain" description="Fibronectin type-III" evidence="1">
    <location>
        <begin position="55"/>
        <end position="145"/>
    </location>
</feature>
<dbReference type="EMBL" id="CP134537">
    <property type="protein sequence ID" value="WNH10574.1"/>
    <property type="molecule type" value="Genomic_DNA"/>
</dbReference>
<dbReference type="PROSITE" id="PS50853">
    <property type="entry name" value="FN3"/>
    <property type="match status" value="2"/>
</dbReference>
<evidence type="ECO:0000259" key="1">
    <source>
        <dbReference type="PROSITE" id="PS50853"/>
    </source>
</evidence>
<dbReference type="Proteomes" id="UP001302806">
    <property type="component" value="Chromosome"/>
</dbReference>
<dbReference type="RefSeq" id="WP_415866822.1">
    <property type="nucleotide sequence ID" value="NZ_CP134537.1"/>
</dbReference>
<dbReference type="InterPro" id="IPR003961">
    <property type="entry name" value="FN3_dom"/>
</dbReference>